<gene>
    <name evidence="2" type="ordered locus">Tery_2295</name>
</gene>
<accession>Q112Q5</accession>
<dbReference type="RefSeq" id="WP_011611887.1">
    <property type="nucleotide sequence ID" value="NC_008312.1"/>
</dbReference>
<keyword evidence="1" id="KW-0472">Membrane</keyword>
<dbReference type="KEGG" id="ter:Tery_2295"/>
<dbReference type="HOGENOM" id="CLU_1783326_0_0_3"/>
<dbReference type="OrthoDB" id="583570at2"/>
<keyword evidence="1" id="KW-1133">Transmembrane helix</keyword>
<protein>
    <submittedName>
        <fullName evidence="2">Uncharacterized protein</fullName>
    </submittedName>
</protein>
<name>Q112Q5_TRIEI</name>
<feature type="transmembrane region" description="Helical" evidence="1">
    <location>
        <begin position="6"/>
        <end position="26"/>
    </location>
</feature>
<evidence type="ECO:0000313" key="2">
    <source>
        <dbReference type="EMBL" id="ABG51519.1"/>
    </source>
</evidence>
<reference evidence="2" key="1">
    <citation type="submission" date="2006-06" db="EMBL/GenBank/DDBJ databases">
        <title>Complete sequence of Trichodesmium erythraeum IMS101.</title>
        <authorList>
            <consortium name="US DOE Joint Genome Institute"/>
            <person name="Copeland A."/>
            <person name="Lucas S."/>
            <person name="Lapidus A."/>
            <person name="Barry K."/>
            <person name="Detter J.C."/>
            <person name="Glavina del Rio T."/>
            <person name="Hammon N."/>
            <person name="Israni S."/>
            <person name="Dalin E."/>
            <person name="Tice H."/>
            <person name="Pitluck S."/>
            <person name="Kiss H."/>
            <person name="Munk A.C."/>
            <person name="Brettin T."/>
            <person name="Bruce D."/>
            <person name="Han C."/>
            <person name="Tapia R."/>
            <person name="Gilna P."/>
            <person name="Schmutz J."/>
            <person name="Larimer F."/>
            <person name="Land M."/>
            <person name="Hauser L."/>
            <person name="Kyrpides N."/>
            <person name="Kim E."/>
            <person name="Richardson P."/>
        </authorList>
    </citation>
    <scope>NUCLEOTIDE SEQUENCE [LARGE SCALE GENOMIC DNA]</scope>
    <source>
        <strain evidence="2">IMS101</strain>
    </source>
</reference>
<sequence length="148" mass="17098">MNQIKIDWLAISIIAVIGVGIGIYFLTKQSEAENRRNIDSWFEEKLSISLAEKLGIPSQEILQTIRGIANPKIIARINEIVDYARLTFTKLSSFNDIEIRLNLDYKNGTYFSVASSWKWDELPETIRSEFLRSGSNIVTRPWNFPWDN</sequence>
<organism evidence="2">
    <name type="scientific">Trichodesmium erythraeum (strain IMS101)</name>
    <dbReference type="NCBI Taxonomy" id="203124"/>
    <lineage>
        <taxon>Bacteria</taxon>
        <taxon>Bacillati</taxon>
        <taxon>Cyanobacteriota</taxon>
        <taxon>Cyanophyceae</taxon>
        <taxon>Oscillatoriophycideae</taxon>
        <taxon>Oscillatoriales</taxon>
        <taxon>Microcoleaceae</taxon>
        <taxon>Trichodesmium</taxon>
    </lineage>
</organism>
<dbReference type="AlphaFoldDB" id="Q112Q5"/>
<dbReference type="STRING" id="203124.Tery_2295"/>
<keyword evidence="1" id="KW-0812">Transmembrane</keyword>
<dbReference type="EMBL" id="CP000393">
    <property type="protein sequence ID" value="ABG51519.1"/>
    <property type="molecule type" value="Genomic_DNA"/>
</dbReference>
<proteinExistence type="predicted"/>
<evidence type="ECO:0000256" key="1">
    <source>
        <dbReference type="SAM" id="Phobius"/>
    </source>
</evidence>